<dbReference type="STRING" id="252474.B1A74_04420"/>
<sequence length="240" mass="25810">MTEPSPVLLVAVIAGDLEERAVHIAAEEGAPKPSLHEGFGIGFPEHMRFFGVTYQGLESVCIWKTDPARGERIARRLNLELDLLQPYNGLAFTLDVSDDTDALLDMASARPQAPASPGHAPPPPAAGLPLSLLAVMFPDTERDRAVEIVRRGGGAGLTLMDARNAATDHHPRILSLHYEGARTLLLAILETSHGERLRTTLDTELGLAAHGRGLGLVLPLRGVAGLKPEQIERLLEDGDR</sequence>
<comment type="caution">
    <text evidence="1">The sequence shown here is derived from an EMBL/GenBank/DDBJ whole genome shotgun (WGS) entry which is preliminary data.</text>
</comment>
<dbReference type="EMBL" id="MUZR01000011">
    <property type="protein sequence ID" value="OOC10683.1"/>
    <property type="molecule type" value="Genomic_DNA"/>
</dbReference>
<dbReference type="RefSeq" id="WP_077243880.1">
    <property type="nucleotide sequence ID" value="NZ_MUZR01000011.1"/>
</dbReference>
<reference evidence="1 2" key="1">
    <citation type="submission" date="2017-02" db="EMBL/GenBank/DDBJ databases">
        <title>Genomic diversity within the haloalkaliphilic genus Thioalkalivibrio.</title>
        <authorList>
            <person name="Ahn A.-C."/>
            <person name="Meier-Kolthoff J."/>
            <person name="Overmars L."/>
            <person name="Richter M."/>
            <person name="Woyke T."/>
            <person name="Sorokin D.Y."/>
            <person name="Muyzer G."/>
        </authorList>
    </citation>
    <scope>NUCLEOTIDE SEQUENCE [LARGE SCALE GENOMIC DNA]</scope>
    <source>
        <strain evidence="1 2">HL17</strain>
    </source>
</reference>
<gene>
    <name evidence="1" type="ORF">B1A74_04420</name>
</gene>
<evidence type="ECO:0000313" key="1">
    <source>
        <dbReference type="EMBL" id="OOC10683.1"/>
    </source>
</evidence>
<protein>
    <submittedName>
        <fullName evidence="1">Uncharacterized protein</fullName>
    </submittedName>
</protein>
<name>A0A1V3A0R2_9GAMM</name>
<keyword evidence="2" id="KW-1185">Reference proteome</keyword>
<accession>A0A1V3A0R2</accession>
<evidence type="ECO:0000313" key="2">
    <source>
        <dbReference type="Proteomes" id="UP000189177"/>
    </source>
</evidence>
<proteinExistence type="predicted"/>
<dbReference type="AlphaFoldDB" id="A0A1V3A0R2"/>
<dbReference type="Proteomes" id="UP000189177">
    <property type="component" value="Unassembled WGS sequence"/>
</dbReference>
<organism evidence="1 2">
    <name type="scientific">Thioalkalivibrio halophilus</name>
    <dbReference type="NCBI Taxonomy" id="252474"/>
    <lineage>
        <taxon>Bacteria</taxon>
        <taxon>Pseudomonadati</taxon>
        <taxon>Pseudomonadota</taxon>
        <taxon>Gammaproteobacteria</taxon>
        <taxon>Chromatiales</taxon>
        <taxon>Ectothiorhodospiraceae</taxon>
        <taxon>Thioalkalivibrio</taxon>
    </lineage>
</organism>
<dbReference type="OrthoDB" id="4943957at2"/>